<dbReference type="AlphaFoldDB" id="A0A2M8QEN1"/>
<dbReference type="Proteomes" id="UP000230790">
    <property type="component" value="Unassembled WGS sequence"/>
</dbReference>
<comment type="caution">
    <text evidence="2">The sequence shown here is derived from an EMBL/GenBank/DDBJ whole genome shotgun (WGS) entry which is preliminary data.</text>
</comment>
<evidence type="ECO:0000313" key="3">
    <source>
        <dbReference type="Proteomes" id="UP000230790"/>
    </source>
</evidence>
<keyword evidence="1" id="KW-0472">Membrane</keyword>
<dbReference type="EMBL" id="PGTN01000019">
    <property type="protein sequence ID" value="PJF48261.1"/>
    <property type="molecule type" value="Genomic_DNA"/>
</dbReference>
<evidence type="ECO:0000256" key="1">
    <source>
        <dbReference type="SAM" id="Phobius"/>
    </source>
</evidence>
<accession>A0A2M8QEN1</accession>
<organism evidence="2 3">
    <name type="scientific">Candidatus Thermofonsia Clade 3 bacterium</name>
    <dbReference type="NCBI Taxonomy" id="2364212"/>
    <lineage>
        <taxon>Bacteria</taxon>
        <taxon>Bacillati</taxon>
        <taxon>Chloroflexota</taxon>
        <taxon>Candidatus Thermofontia</taxon>
        <taxon>Candidatus Thermofonsia Clade 3</taxon>
    </lineage>
</organism>
<feature type="transmembrane region" description="Helical" evidence="1">
    <location>
        <begin position="109"/>
        <end position="130"/>
    </location>
</feature>
<gene>
    <name evidence="2" type="ORF">CUN48_04375</name>
</gene>
<protein>
    <submittedName>
        <fullName evidence="2">Uncharacterized protein</fullName>
    </submittedName>
</protein>
<name>A0A2M8QEN1_9CHLR</name>
<reference evidence="2 3" key="1">
    <citation type="submission" date="2017-11" db="EMBL/GenBank/DDBJ databases">
        <title>Evolution of Phototrophy in the Chloroflexi Phylum Driven by Horizontal Gene Transfer.</title>
        <authorList>
            <person name="Ward L.M."/>
            <person name="Hemp J."/>
            <person name="Shih P.M."/>
            <person name="Mcglynn S.E."/>
            <person name="Fischer W."/>
        </authorList>
    </citation>
    <scope>NUCLEOTIDE SEQUENCE [LARGE SCALE GENOMIC DNA]</scope>
    <source>
        <strain evidence="2">JP3_7</strain>
    </source>
</reference>
<sequence length="131" mass="14235">MRQASNPFASSEACFNIGPKERQKRLIIGIAGITVGVIAFVLMRAAIAPWWANLALLPIFFAGATGVIQWRKKTCVAFARRGVRNLDSGIEAIEDEAERQALNERAARITLESFAFSALATVLAIFLSLIG</sequence>
<feature type="transmembrane region" description="Helical" evidence="1">
    <location>
        <begin position="26"/>
        <end position="44"/>
    </location>
</feature>
<feature type="transmembrane region" description="Helical" evidence="1">
    <location>
        <begin position="50"/>
        <end position="70"/>
    </location>
</feature>
<evidence type="ECO:0000313" key="2">
    <source>
        <dbReference type="EMBL" id="PJF48261.1"/>
    </source>
</evidence>
<proteinExistence type="predicted"/>
<keyword evidence="1" id="KW-0812">Transmembrane</keyword>
<keyword evidence="1" id="KW-1133">Transmembrane helix</keyword>